<dbReference type="SUPFAM" id="SSF54236">
    <property type="entry name" value="Ubiquitin-like"/>
    <property type="match status" value="1"/>
</dbReference>
<dbReference type="Proteomes" id="UP000538292">
    <property type="component" value="Unassembled WGS sequence"/>
</dbReference>
<reference evidence="2 3" key="1">
    <citation type="submission" date="2020-07" db="EMBL/GenBank/DDBJ databases">
        <title>Thermoactinomyces phylogeny.</title>
        <authorList>
            <person name="Dunlap C."/>
        </authorList>
    </citation>
    <scope>NUCLEOTIDE SEQUENCE [LARGE SCALE GENOMIC DNA]</scope>
    <source>
        <strain evidence="2 3">AMNI-1</strain>
    </source>
</reference>
<dbReference type="InterPro" id="IPR000626">
    <property type="entry name" value="Ubiquitin-like_dom"/>
</dbReference>
<dbReference type="Pfam" id="PF08817">
    <property type="entry name" value="YukD"/>
    <property type="match status" value="1"/>
</dbReference>
<gene>
    <name evidence="2" type="ORF">H2C83_01330</name>
</gene>
<name>A0A7W1XPY7_9BACL</name>
<organism evidence="2 3">
    <name type="scientific">Thermoactinomyces mirandus</name>
    <dbReference type="NCBI Taxonomy" id="2756294"/>
    <lineage>
        <taxon>Bacteria</taxon>
        <taxon>Bacillati</taxon>
        <taxon>Bacillota</taxon>
        <taxon>Bacilli</taxon>
        <taxon>Bacillales</taxon>
        <taxon>Thermoactinomycetaceae</taxon>
        <taxon>Thermoactinomyces</taxon>
    </lineage>
</organism>
<keyword evidence="3" id="KW-1185">Reference proteome</keyword>
<evidence type="ECO:0000313" key="2">
    <source>
        <dbReference type="EMBL" id="MBA4600990.1"/>
    </source>
</evidence>
<sequence length="118" mass="13664">MEVIVTVVIGETKSDWFDFELPSNVPVAHLIEMIAGTIEETLSDDDEKFVLEVKTRKGIWRRLDETKTLQDYGIMDGVYLRIQKKHQGEEKHEEIASQLEMLTKEEIRGLLEAWETDG</sequence>
<dbReference type="EMBL" id="JACEOL010000003">
    <property type="protein sequence ID" value="MBA4600990.1"/>
    <property type="molecule type" value="Genomic_DNA"/>
</dbReference>
<protein>
    <submittedName>
        <fullName evidence="2">EsaB/YukD family protein</fullName>
    </submittedName>
</protein>
<comment type="caution">
    <text evidence="2">The sequence shown here is derived from an EMBL/GenBank/DDBJ whole genome shotgun (WGS) entry which is preliminary data.</text>
</comment>
<dbReference type="AlphaFoldDB" id="A0A7W1XPY7"/>
<accession>A0A7W1XPY7</accession>
<dbReference type="InterPro" id="IPR024962">
    <property type="entry name" value="YukD-like"/>
</dbReference>
<evidence type="ECO:0000313" key="3">
    <source>
        <dbReference type="Proteomes" id="UP000538292"/>
    </source>
</evidence>
<dbReference type="InterPro" id="IPR029071">
    <property type="entry name" value="Ubiquitin-like_domsf"/>
</dbReference>
<dbReference type="PROSITE" id="PS50053">
    <property type="entry name" value="UBIQUITIN_2"/>
    <property type="match status" value="1"/>
</dbReference>
<proteinExistence type="predicted"/>
<dbReference type="Gene3D" id="3.10.20.90">
    <property type="entry name" value="Phosphatidylinositol 3-kinase Catalytic Subunit, Chain A, domain 1"/>
    <property type="match status" value="1"/>
</dbReference>
<feature type="domain" description="Ubiquitin-like" evidence="1">
    <location>
        <begin position="1"/>
        <end position="89"/>
    </location>
</feature>
<evidence type="ECO:0000259" key="1">
    <source>
        <dbReference type="PROSITE" id="PS50053"/>
    </source>
</evidence>